<dbReference type="GO" id="GO:0015020">
    <property type="term" value="F:glucuronosyltransferase activity"/>
    <property type="evidence" value="ECO:0007669"/>
    <property type="project" value="TreeGrafter"/>
</dbReference>
<evidence type="ECO:0000313" key="9">
    <source>
        <dbReference type="EMBL" id="OZJ06768.1"/>
    </source>
</evidence>
<evidence type="ECO:0008006" key="11">
    <source>
        <dbReference type="Google" id="ProtNLM"/>
    </source>
</evidence>
<dbReference type="PANTHER" id="PTHR12270:SF25">
    <property type="entry name" value="GLYCOSYLTRANSFERASE-LIKE PROTEIN LARGE"/>
    <property type="match status" value="1"/>
</dbReference>
<feature type="region of interest" description="Disordered" evidence="7">
    <location>
        <begin position="107"/>
        <end position="171"/>
    </location>
</feature>
<keyword evidence="2 8" id="KW-0812">Transmembrane</keyword>
<evidence type="ECO:0000256" key="5">
    <source>
        <dbReference type="ARBA" id="ARBA00023136"/>
    </source>
</evidence>
<feature type="compositionally biased region" description="Polar residues" evidence="7">
    <location>
        <begin position="130"/>
        <end position="157"/>
    </location>
</feature>
<keyword evidence="10" id="KW-1185">Reference proteome</keyword>
<dbReference type="Proteomes" id="UP000242875">
    <property type="component" value="Unassembled WGS sequence"/>
</dbReference>
<evidence type="ECO:0000256" key="4">
    <source>
        <dbReference type="ARBA" id="ARBA00022989"/>
    </source>
</evidence>
<dbReference type="GO" id="GO:0035269">
    <property type="term" value="P:protein O-linked glycosylation via mannose"/>
    <property type="evidence" value="ECO:0007669"/>
    <property type="project" value="TreeGrafter"/>
</dbReference>
<feature type="transmembrane region" description="Helical" evidence="8">
    <location>
        <begin position="6"/>
        <end position="29"/>
    </location>
</feature>
<dbReference type="EMBL" id="MVBO01000002">
    <property type="protein sequence ID" value="OZJ06768.1"/>
    <property type="molecule type" value="Genomic_DNA"/>
</dbReference>
<dbReference type="PANTHER" id="PTHR12270">
    <property type="entry name" value="GLYCOSYLTRANSFERASE-RELATED"/>
    <property type="match status" value="1"/>
</dbReference>
<dbReference type="GO" id="GO:0016020">
    <property type="term" value="C:membrane"/>
    <property type="evidence" value="ECO:0007669"/>
    <property type="project" value="UniProtKB-SubCell"/>
</dbReference>
<protein>
    <recommendedName>
        <fullName evidence="11">Glycosyltransferase family 49 protein</fullName>
    </recommendedName>
</protein>
<organism evidence="9 10">
    <name type="scientific">Bifiguratus adelaidae</name>
    <dbReference type="NCBI Taxonomy" id="1938954"/>
    <lineage>
        <taxon>Eukaryota</taxon>
        <taxon>Fungi</taxon>
        <taxon>Fungi incertae sedis</taxon>
        <taxon>Mucoromycota</taxon>
        <taxon>Mucoromycotina</taxon>
        <taxon>Endogonomycetes</taxon>
        <taxon>Endogonales</taxon>
        <taxon>Endogonales incertae sedis</taxon>
        <taxon>Bifiguratus</taxon>
    </lineage>
</organism>
<evidence type="ECO:0000313" key="10">
    <source>
        <dbReference type="Proteomes" id="UP000242875"/>
    </source>
</evidence>
<proteinExistence type="predicted"/>
<name>A0A261Y866_9FUNG</name>
<accession>A0A261Y866</accession>
<sequence>MSLKPTLNCVTFICFQSFSLTLYCCLLLAEIERIIPRPKSFQGRRTSQNLSTGGSPTGEGSSSSLSRSSHQQHFQPAAGHHRRNSSLTTVSIDTTLSRHQIASQDLSLNGKGLSPIADSPGFKSERQTDGAASTSLSPHPSSANHTHTFTSTVSVPNDSAPLPAPPSVRTHGRFLAPHRQKSHFVVTPFATATSTSGRLVNKTKLWWSEYMSPSGPLLPRGAMSKAFGGSSSVSRIPILRGLGRSRWLKALLFIWTAFSCLFTLLHGSVRLSGGRISGGRIGGAALENVAKEESPVDVDRLLNIGNAYGYVTTHSDLNNLTTSIKLNKAFSKSIPSQLEHVLPYWLTAEDDVQYIESEELLHLDEKLAQDLGRDGQGRSTDKKQSAGKRPLAEITLTTVVMASEFESLVGFAERWQGPVSATLHVESPTDPVPQSTRDFLSAIKRKHQAHPSLKKHVTIHLVVTAPLKNPNLALNKNMDRNIARLFSQTEFYMYIEPNIIPVTNIRQTMAENQDLFIPRLQMGYMFVVPTFSPLKVIQQADSQEENPWVRNGVNVVQQQRETTNTLNVPLPRTKSALVTAVSEGHFALDDTHWDLGAGPTCYEHWSQVSKVYPAEEYEFHYQPVVIASKKVTSWCPERFMDNKASCLFGSYLMGGEFWVLPDDFVIKLGVRETSSATFEHVVPEDDDTHHEVHPTLDQGSILPPQPYEKGSGVHVSDFEATIANRLYNKFHWEQCVFYARQLFSAGLWDTPRSRHAKSQCSRVLNSWGRGLIGGKE</sequence>
<evidence type="ECO:0000256" key="7">
    <source>
        <dbReference type="SAM" id="MobiDB-lite"/>
    </source>
</evidence>
<feature type="region of interest" description="Disordered" evidence="7">
    <location>
        <begin position="41"/>
        <end position="86"/>
    </location>
</feature>
<keyword evidence="5 8" id="KW-0472">Membrane</keyword>
<evidence type="ECO:0000256" key="1">
    <source>
        <dbReference type="ARBA" id="ARBA00004606"/>
    </source>
</evidence>
<evidence type="ECO:0000256" key="8">
    <source>
        <dbReference type="SAM" id="Phobius"/>
    </source>
</evidence>
<comment type="caution">
    <text evidence="9">The sequence shown here is derived from an EMBL/GenBank/DDBJ whole genome shotgun (WGS) entry which is preliminary data.</text>
</comment>
<feature type="compositionally biased region" description="Low complexity" evidence="7">
    <location>
        <begin position="51"/>
        <end position="69"/>
    </location>
</feature>
<reference evidence="9 10" key="1">
    <citation type="journal article" date="2017" name="Mycologia">
        <title>Bifiguratus adelaidae, gen. et sp. nov., a new member of Mucoromycotina in endophytic and soil-dwelling habitats.</title>
        <authorList>
            <person name="Torres-Cruz T.J."/>
            <person name="Billingsley Tobias T.L."/>
            <person name="Almatruk M."/>
            <person name="Hesse C."/>
            <person name="Kuske C.R."/>
            <person name="Desiro A."/>
            <person name="Benucci G.M."/>
            <person name="Bonito G."/>
            <person name="Stajich J.E."/>
            <person name="Dunlap C."/>
            <person name="Arnold A.E."/>
            <person name="Porras-Alfaro A."/>
        </authorList>
    </citation>
    <scope>NUCLEOTIDE SEQUENCE [LARGE SCALE GENOMIC DNA]</scope>
    <source>
        <strain evidence="9 10">AZ0501</strain>
    </source>
</reference>
<dbReference type="GO" id="GO:0042285">
    <property type="term" value="F:xylosyltransferase activity"/>
    <property type="evidence" value="ECO:0007669"/>
    <property type="project" value="TreeGrafter"/>
</dbReference>
<comment type="subcellular location">
    <subcellularLocation>
        <location evidence="1">Membrane</location>
        <topology evidence="1">Single-pass type II membrane protein</topology>
    </subcellularLocation>
</comment>
<keyword evidence="4 8" id="KW-1133">Transmembrane helix</keyword>
<dbReference type="InterPro" id="IPR051292">
    <property type="entry name" value="Xyl/GlcA_transferase"/>
</dbReference>
<dbReference type="OrthoDB" id="3056235at2759"/>
<keyword evidence="6" id="KW-0325">Glycoprotein</keyword>
<evidence type="ECO:0000256" key="6">
    <source>
        <dbReference type="ARBA" id="ARBA00023180"/>
    </source>
</evidence>
<dbReference type="Pfam" id="PF13896">
    <property type="entry name" value="Glyco_transf_49"/>
    <property type="match status" value="2"/>
</dbReference>
<dbReference type="AlphaFoldDB" id="A0A261Y866"/>
<evidence type="ECO:0000256" key="3">
    <source>
        <dbReference type="ARBA" id="ARBA00022968"/>
    </source>
</evidence>
<evidence type="ECO:0000256" key="2">
    <source>
        <dbReference type="ARBA" id="ARBA00022692"/>
    </source>
</evidence>
<keyword evidence="3" id="KW-0735">Signal-anchor</keyword>
<gene>
    <name evidence="9" type="ORF">BZG36_00297</name>
</gene>